<evidence type="ECO:0008006" key="7">
    <source>
        <dbReference type="Google" id="ProtNLM"/>
    </source>
</evidence>
<keyword evidence="3" id="KW-0378">Hydrolase</keyword>
<gene>
    <name evidence="5" type="ORF">JKG68_31015</name>
</gene>
<dbReference type="AlphaFoldDB" id="A0A936ZJF3"/>
<dbReference type="PANTHER" id="PTHR42978:SF6">
    <property type="entry name" value="QUORUM-QUENCHING LACTONASE YTNP-RELATED"/>
    <property type="match status" value="1"/>
</dbReference>
<dbReference type="Proteomes" id="UP000605848">
    <property type="component" value="Unassembled WGS sequence"/>
</dbReference>
<accession>A0A936ZJF3</accession>
<protein>
    <recommendedName>
        <fullName evidence="7">Metallo-beta-lactamase domain-containing protein</fullName>
    </recommendedName>
</protein>
<name>A0A936ZJF3_9HYPH</name>
<keyword evidence="6" id="KW-1185">Reference proteome</keyword>
<organism evidence="5 6">
    <name type="scientific">Microvirga aerilata</name>
    <dbReference type="NCBI Taxonomy" id="670292"/>
    <lineage>
        <taxon>Bacteria</taxon>
        <taxon>Pseudomonadati</taxon>
        <taxon>Pseudomonadota</taxon>
        <taxon>Alphaproteobacteria</taxon>
        <taxon>Hyphomicrobiales</taxon>
        <taxon>Methylobacteriaceae</taxon>
        <taxon>Microvirga</taxon>
    </lineage>
</organism>
<dbReference type="InterPro" id="IPR036866">
    <property type="entry name" value="RibonucZ/Hydroxyglut_hydro"/>
</dbReference>
<reference evidence="5" key="1">
    <citation type="submission" date="2021-01" db="EMBL/GenBank/DDBJ databases">
        <title>Microvirga sp.</title>
        <authorList>
            <person name="Kim M.K."/>
        </authorList>
    </citation>
    <scope>NUCLEOTIDE SEQUENCE</scope>
    <source>
        <strain evidence="5">5420S-16</strain>
    </source>
</reference>
<proteinExistence type="inferred from homology"/>
<dbReference type="RefSeq" id="WP_202066157.1">
    <property type="nucleotide sequence ID" value="NZ_JAEQMY010000184.1"/>
</dbReference>
<comment type="caution">
    <text evidence="5">The sequence shown here is derived from an EMBL/GenBank/DDBJ whole genome shotgun (WGS) entry which is preliminary data.</text>
</comment>
<evidence type="ECO:0000256" key="4">
    <source>
        <dbReference type="ARBA" id="ARBA00022833"/>
    </source>
</evidence>
<evidence type="ECO:0000256" key="3">
    <source>
        <dbReference type="ARBA" id="ARBA00022801"/>
    </source>
</evidence>
<keyword evidence="2" id="KW-0479">Metal-binding</keyword>
<evidence type="ECO:0000313" key="6">
    <source>
        <dbReference type="Proteomes" id="UP000605848"/>
    </source>
</evidence>
<dbReference type="InterPro" id="IPR051013">
    <property type="entry name" value="MBL_superfamily_lactonases"/>
</dbReference>
<dbReference type="PANTHER" id="PTHR42978">
    <property type="entry name" value="QUORUM-QUENCHING LACTONASE YTNP-RELATED-RELATED"/>
    <property type="match status" value="1"/>
</dbReference>
<evidence type="ECO:0000256" key="2">
    <source>
        <dbReference type="ARBA" id="ARBA00022723"/>
    </source>
</evidence>
<dbReference type="Gene3D" id="3.60.15.10">
    <property type="entry name" value="Ribonuclease Z/Hydroxyacylglutathione hydrolase-like"/>
    <property type="match status" value="1"/>
</dbReference>
<evidence type="ECO:0000313" key="5">
    <source>
        <dbReference type="EMBL" id="MBL0408312.1"/>
    </source>
</evidence>
<dbReference type="GO" id="GO:0016787">
    <property type="term" value="F:hydrolase activity"/>
    <property type="evidence" value="ECO:0007669"/>
    <property type="project" value="UniProtKB-KW"/>
</dbReference>
<dbReference type="GO" id="GO:0046872">
    <property type="term" value="F:metal ion binding"/>
    <property type="evidence" value="ECO:0007669"/>
    <property type="project" value="UniProtKB-KW"/>
</dbReference>
<comment type="similarity">
    <text evidence="1">Belongs to the metallo-beta-lactamase superfamily.</text>
</comment>
<evidence type="ECO:0000256" key="1">
    <source>
        <dbReference type="ARBA" id="ARBA00007749"/>
    </source>
</evidence>
<dbReference type="EMBL" id="JAEQMY010000184">
    <property type="protein sequence ID" value="MBL0408312.1"/>
    <property type="molecule type" value="Genomic_DNA"/>
</dbReference>
<sequence length="110" mass="11873">MPGIRAVAAFGHTPGHTGYLITSGDRSLLAWGDIVHSHAVQFARPEVAIEFDSNKEEAVATRRKILSDAARDRLWIAGAHLPFPGIGHVRPDGTGYAWVPVEYGPYGAAR</sequence>
<keyword evidence="4" id="KW-0862">Zinc</keyword>
<dbReference type="SUPFAM" id="SSF56281">
    <property type="entry name" value="Metallo-hydrolase/oxidoreductase"/>
    <property type="match status" value="1"/>
</dbReference>